<accession>A0A495V3U4</accession>
<feature type="transmembrane region" description="Helical" evidence="8">
    <location>
        <begin position="116"/>
        <end position="149"/>
    </location>
</feature>
<protein>
    <submittedName>
        <fullName evidence="10">Multisubunit sodium/proton antiporter MrpD subunit</fullName>
    </submittedName>
</protein>
<dbReference type="EMBL" id="RBXL01000001">
    <property type="protein sequence ID" value="RKT43350.1"/>
    <property type="molecule type" value="Genomic_DNA"/>
</dbReference>
<name>A0A495V3U4_9GAMM</name>
<evidence type="ECO:0000256" key="7">
    <source>
        <dbReference type="RuleBase" id="RU000320"/>
    </source>
</evidence>
<evidence type="ECO:0000256" key="4">
    <source>
        <dbReference type="ARBA" id="ARBA00022692"/>
    </source>
</evidence>
<evidence type="ECO:0000313" key="11">
    <source>
        <dbReference type="Proteomes" id="UP000274556"/>
    </source>
</evidence>
<feature type="transmembrane region" description="Helical" evidence="8">
    <location>
        <begin position="383"/>
        <end position="405"/>
    </location>
</feature>
<gene>
    <name evidence="10" type="ORF">BDD21_0681</name>
</gene>
<reference evidence="10 11" key="1">
    <citation type="submission" date="2018-10" db="EMBL/GenBank/DDBJ databases">
        <title>Genomic Encyclopedia of Archaeal and Bacterial Type Strains, Phase II (KMG-II): from individual species to whole genera.</title>
        <authorList>
            <person name="Goeker M."/>
        </authorList>
    </citation>
    <scope>NUCLEOTIDE SEQUENCE [LARGE SCALE GENOMIC DNA]</scope>
    <source>
        <strain evidence="10 11">DSM 235</strain>
    </source>
</reference>
<evidence type="ECO:0000256" key="5">
    <source>
        <dbReference type="ARBA" id="ARBA00022989"/>
    </source>
</evidence>
<evidence type="ECO:0000256" key="8">
    <source>
        <dbReference type="SAM" id="Phobius"/>
    </source>
</evidence>
<feature type="transmembrane region" description="Helical" evidence="8">
    <location>
        <begin position="212"/>
        <end position="230"/>
    </location>
</feature>
<dbReference type="OrthoDB" id="9768329at2"/>
<feature type="transmembrane region" description="Helical" evidence="8">
    <location>
        <begin position="170"/>
        <end position="192"/>
    </location>
</feature>
<dbReference type="PANTHER" id="PTHR42703">
    <property type="entry name" value="NADH DEHYDROGENASE"/>
    <property type="match status" value="1"/>
</dbReference>
<proteinExistence type="inferred from homology"/>
<keyword evidence="5 8" id="KW-1133">Transmembrane helix</keyword>
<keyword evidence="3" id="KW-1003">Cell membrane</keyword>
<evidence type="ECO:0000256" key="6">
    <source>
        <dbReference type="ARBA" id="ARBA00023136"/>
    </source>
</evidence>
<organism evidence="10 11">
    <name type="scientific">Thiocapsa rosea</name>
    <dbReference type="NCBI Taxonomy" id="69360"/>
    <lineage>
        <taxon>Bacteria</taxon>
        <taxon>Pseudomonadati</taxon>
        <taxon>Pseudomonadota</taxon>
        <taxon>Gammaproteobacteria</taxon>
        <taxon>Chromatiales</taxon>
        <taxon>Chromatiaceae</taxon>
        <taxon>Thiocapsa</taxon>
    </lineage>
</organism>
<evidence type="ECO:0000256" key="1">
    <source>
        <dbReference type="ARBA" id="ARBA00004651"/>
    </source>
</evidence>
<dbReference type="Pfam" id="PF00361">
    <property type="entry name" value="Proton_antipo_M"/>
    <property type="match status" value="1"/>
</dbReference>
<keyword evidence="4 7" id="KW-0812">Transmembrane</keyword>
<evidence type="ECO:0000256" key="2">
    <source>
        <dbReference type="ARBA" id="ARBA00005346"/>
    </source>
</evidence>
<feature type="domain" description="NADH:quinone oxidoreductase/Mrp antiporter transmembrane" evidence="9">
    <location>
        <begin position="135"/>
        <end position="428"/>
    </location>
</feature>
<feature type="transmembrane region" description="Helical" evidence="8">
    <location>
        <begin position="71"/>
        <end position="96"/>
    </location>
</feature>
<feature type="transmembrane region" description="Helical" evidence="8">
    <location>
        <begin position="338"/>
        <end position="362"/>
    </location>
</feature>
<dbReference type="GO" id="GO:0005886">
    <property type="term" value="C:plasma membrane"/>
    <property type="evidence" value="ECO:0007669"/>
    <property type="project" value="UniProtKB-SubCell"/>
</dbReference>
<dbReference type="Proteomes" id="UP000274556">
    <property type="component" value="Unassembled WGS sequence"/>
</dbReference>
<sequence length="493" mass="52922">MNPPFDWNALLILLALTLPLLGAIGIALTGQRPNLREAVTLVTAGLLLLVVLGLLPAVLGGARPEWVFRELLPGIAIAFKVEPLGMLFALVASILWPINSLYSIGYMRSNQEQHQTRFYVCFAVALAATMGIAFSANLVTLFIFYEVLTLSTYPLVTHKGNQAARDAGRVYLGLLLGSSIGLLLPAIIWTWWLAGTTDFLPGGILADHLEGPLLGLLLLLFMFGIGKAALMPMHRWLPAAMVAPTPVSALLHAVAVVKAGVFTVVKVIVYIFGIETLQGVPRGEWLLYLAAFTIIVASIIALRQDNLKKRLAYSTVSQLSYVILGAAILAPLSVMGAALHIAAHAFGKITLFFAAGAIYTAAHKTEISQLRGIGWRMPWTMGAFTIGTLSMIGVPPAAGFLSKWYMLIGAFQTEQLLAVAVIVLSTLLNAAYFLPIVYSAFSRPEVDDTASHGEAPRPIVIALTTTATLTLALFLFHQIPLNLAGQLLEVPAP</sequence>
<feature type="transmembrane region" description="Helical" evidence="8">
    <location>
        <begin position="311"/>
        <end position="332"/>
    </location>
</feature>
<feature type="transmembrane region" description="Helical" evidence="8">
    <location>
        <begin position="285"/>
        <end position="302"/>
    </location>
</feature>
<dbReference type="PRINTS" id="PR01434">
    <property type="entry name" value="NADHDHGNASE5"/>
</dbReference>
<keyword evidence="6 8" id="KW-0472">Membrane</keyword>
<feature type="transmembrane region" description="Helical" evidence="8">
    <location>
        <begin position="459"/>
        <end position="479"/>
    </location>
</feature>
<dbReference type="InterPro" id="IPR001750">
    <property type="entry name" value="ND/Mrp_TM"/>
</dbReference>
<evidence type="ECO:0000259" key="9">
    <source>
        <dbReference type="Pfam" id="PF00361"/>
    </source>
</evidence>
<dbReference type="PANTHER" id="PTHR42703:SF1">
    <property type="entry name" value="NA(+)_H(+) ANTIPORTER SUBUNIT D1"/>
    <property type="match status" value="1"/>
</dbReference>
<feature type="transmembrane region" description="Helical" evidence="8">
    <location>
        <begin position="39"/>
        <end position="59"/>
    </location>
</feature>
<feature type="transmembrane region" description="Helical" evidence="8">
    <location>
        <begin position="250"/>
        <end position="273"/>
    </location>
</feature>
<dbReference type="InterPro" id="IPR050586">
    <property type="entry name" value="CPA3_Na-H_Antiporter_D"/>
</dbReference>
<keyword evidence="11" id="KW-1185">Reference proteome</keyword>
<comment type="caution">
    <text evidence="10">The sequence shown here is derived from an EMBL/GenBank/DDBJ whole genome shotgun (WGS) entry which is preliminary data.</text>
</comment>
<evidence type="ECO:0000313" key="10">
    <source>
        <dbReference type="EMBL" id="RKT43350.1"/>
    </source>
</evidence>
<comment type="similarity">
    <text evidence="2">Belongs to the CPA3 antiporters (TC 2.A.63) subunit D family.</text>
</comment>
<comment type="subcellular location">
    <subcellularLocation>
        <location evidence="1">Cell membrane</location>
        <topology evidence="1">Multi-pass membrane protein</topology>
    </subcellularLocation>
    <subcellularLocation>
        <location evidence="7">Membrane</location>
        <topology evidence="7">Multi-pass membrane protein</topology>
    </subcellularLocation>
</comment>
<dbReference type="AlphaFoldDB" id="A0A495V3U4"/>
<feature type="transmembrane region" description="Helical" evidence="8">
    <location>
        <begin position="417"/>
        <end position="438"/>
    </location>
</feature>
<dbReference type="RefSeq" id="WP_120795939.1">
    <property type="nucleotide sequence ID" value="NZ_RBXL01000001.1"/>
</dbReference>
<evidence type="ECO:0000256" key="3">
    <source>
        <dbReference type="ARBA" id="ARBA00022475"/>
    </source>
</evidence>